<sequence length="44" mass="4841">MICAKCQQGIKSGEEYDTITVHSASAAGATIYRHFVCQPKPRRS</sequence>
<dbReference type="Proteomes" id="UP001571476">
    <property type="component" value="Unassembled WGS sequence"/>
</dbReference>
<evidence type="ECO:0000313" key="2">
    <source>
        <dbReference type="Proteomes" id="UP001571476"/>
    </source>
</evidence>
<organism evidence="1 2">
    <name type="scientific">Streptomyces aureus</name>
    <dbReference type="NCBI Taxonomy" id="193461"/>
    <lineage>
        <taxon>Bacteria</taxon>
        <taxon>Bacillati</taxon>
        <taxon>Actinomycetota</taxon>
        <taxon>Actinomycetes</taxon>
        <taxon>Kitasatosporales</taxon>
        <taxon>Streptomycetaceae</taxon>
        <taxon>Streptomyces</taxon>
    </lineage>
</organism>
<accession>A0ABV4SY80</accession>
<name>A0ABV4SY80_9ACTN</name>
<keyword evidence="2" id="KW-1185">Reference proteome</keyword>
<protein>
    <submittedName>
        <fullName evidence="1">Uncharacterized protein</fullName>
    </submittedName>
</protein>
<proteinExistence type="predicted"/>
<dbReference type="RefSeq" id="WP_372567078.1">
    <property type="nucleotide sequence ID" value="NZ_JBGOSP010000054.1"/>
</dbReference>
<comment type="caution">
    <text evidence="1">The sequence shown here is derived from an EMBL/GenBank/DDBJ whole genome shotgun (WGS) entry which is preliminary data.</text>
</comment>
<reference evidence="1 2" key="1">
    <citation type="submission" date="2024-08" db="EMBL/GenBank/DDBJ databases">
        <title>Genome sequence of Streptomyces aureus CACIA-1.46HGO.</title>
        <authorList>
            <person name="Evangelista-Martinez Z."/>
        </authorList>
    </citation>
    <scope>NUCLEOTIDE SEQUENCE [LARGE SCALE GENOMIC DNA]</scope>
    <source>
        <strain evidence="1 2">CACIA-1.46HGO</strain>
    </source>
</reference>
<dbReference type="EMBL" id="JBGOSP010000054">
    <property type="protein sequence ID" value="MFA3843228.1"/>
    <property type="molecule type" value="Genomic_DNA"/>
</dbReference>
<gene>
    <name evidence="1" type="ORF">ACEG43_45130</name>
</gene>
<evidence type="ECO:0000313" key="1">
    <source>
        <dbReference type="EMBL" id="MFA3843228.1"/>
    </source>
</evidence>